<dbReference type="PANTHER" id="PTHR46499:SF1">
    <property type="entry name" value="QUEUINE TRNA-RIBOSYLTRANSFERASE"/>
    <property type="match status" value="1"/>
</dbReference>
<evidence type="ECO:0000256" key="1">
    <source>
        <dbReference type="ARBA" id="ARBA00022676"/>
    </source>
</evidence>
<feature type="region of interest" description="RNA binding; important for wobble base 34 recognition" evidence="5">
    <location>
        <begin position="277"/>
        <end position="281"/>
    </location>
</feature>
<evidence type="ECO:0000256" key="5">
    <source>
        <dbReference type="HAMAP-Rule" id="MF_00168"/>
    </source>
</evidence>
<feature type="active site" description="Nucleophile" evidence="5">
    <location>
        <position position="272"/>
    </location>
</feature>
<dbReference type="InterPro" id="IPR036511">
    <property type="entry name" value="TGT-like_sf"/>
</dbReference>
<feature type="binding site" evidence="5">
    <location>
        <position position="195"/>
    </location>
    <ligand>
        <name>substrate</name>
    </ligand>
</feature>
<dbReference type="InterPro" id="IPR004803">
    <property type="entry name" value="TGT"/>
</dbReference>
<comment type="catalytic activity">
    <reaction evidence="4 5">
        <text>7-aminomethyl-7-carbaguanine + guanosine(34) in tRNA = 7-aminomethyl-7-carbaguanosine(34) in tRNA + guanine</text>
        <dbReference type="Rhea" id="RHEA:24104"/>
        <dbReference type="Rhea" id="RHEA-COMP:10341"/>
        <dbReference type="Rhea" id="RHEA-COMP:10342"/>
        <dbReference type="ChEBI" id="CHEBI:16235"/>
        <dbReference type="ChEBI" id="CHEBI:58703"/>
        <dbReference type="ChEBI" id="CHEBI:74269"/>
        <dbReference type="ChEBI" id="CHEBI:82833"/>
        <dbReference type="EC" id="2.4.2.29"/>
    </reaction>
</comment>
<feature type="binding site" evidence="5">
    <location>
        <position position="147"/>
    </location>
    <ligand>
        <name>substrate</name>
    </ligand>
</feature>
<dbReference type="Proteomes" id="UP000547674">
    <property type="component" value="Unassembled WGS sequence"/>
</dbReference>
<evidence type="ECO:0000256" key="3">
    <source>
        <dbReference type="ARBA" id="ARBA00022694"/>
    </source>
</evidence>
<comment type="caution">
    <text evidence="7">The sequence shown here is derived from an EMBL/GenBank/DDBJ whole genome shotgun (WGS) entry which is preliminary data.</text>
</comment>
<dbReference type="UniPathway" id="UPA00392"/>
<dbReference type="FunFam" id="3.20.20.105:FF:000001">
    <property type="entry name" value="Queuine tRNA-ribosyltransferase"/>
    <property type="match status" value="1"/>
</dbReference>
<evidence type="ECO:0000259" key="6">
    <source>
        <dbReference type="Pfam" id="PF01702"/>
    </source>
</evidence>
<organism evidence="7 8">
    <name type="scientific">Eiseniibacteriota bacterium</name>
    <dbReference type="NCBI Taxonomy" id="2212470"/>
    <lineage>
        <taxon>Bacteria</taxon>
        <taxon>Candidatus Eiseniibacteriota</taxon>
    </lineage>
</organism>
<dbReference type="GO" id="GO:0046872">
    <property type="term" value="F:metal ion binding"/>
    <property type="evidence" value="ECO:0007669"/>
    <property type="project" value="UniProtKB-KW"/>
</dbReference>
<comment type="pathway">
    <text evidence="5">tRNA modification; tRNA-queuosine biosynthesis.</text>
</comment>
<comment type="subunit">
    <text evidence="5">Homodimer. Within each dimer, one monomer is responsible for RNA recognition and catalysis, while the other monomer binds to the replacement base PreQ1.</text>
</comment>
<gene>
    <name evidence="5 7" type="primary">tgt</name>
    <name evidence="7" type="ORF">HKN21_04080</name>
</gene>
<dbReference type="GO" id="GO:0008616">
    <property type="term" value="P:tRNA queuosine(34) biosynthetic process"/>
    <property type="evidence" value="ECO:0007669"/>
    <property type="project" value="UniProtKB-UniRule"/>
</dbReference>
<accession>A0A7Y2H1E6</accession>
<keyword evidence="2 5" id="KW-0808">Transferase</keyword>
<dbReference type="Pfam" id="PF01702">
    <property type="entry name" value="TGT"/>
    <property type="match status" value="1"/>
</dbReference>
<feature type="binding site" evidence="5">
    <location>
        <position position="222"/>
    </location>
    <ligand>
        <name>substrate</name>
    </ligand>
</feature>
<protein>
    <recommendedName>
        <fullName evidence="5">Queuine tRNA-ribosyltransferase</fullName>
        <ecNumber evidence="5">2.4.2.29</ecNumber>
    </recommendedName>
    <alternativeName>
        <fullName evidence="5">Guanine insertion enzyme</fullName>
    </alternativeName>
    <alternativeName>
        <fullName evidence="5">tRNA-guanine transglycosylase</fullName>
    </alternativeName>
</protein>
<dbReference type="AlphaFoldDB" id="A0A7Y2H1E6"/>
<feature type="binding site" evidence="5">
    <location>
        <position position="312"/>
    </location>
    <ligand>
        <name>Zn(2+)</name>
        <dbReference type="ChEBI" id="CHEBI:29105"/>
    </ligand>
</feature>
<evidence type="ECO:0000256" key="2">
    <source>
        <dbReference type="ARBA" id="ARBA00022679"/>
    </source>
</evidence>
<feature type="binding site" evidence="5">
    <location>
        <position position="341"/>
    </location>
    <ligand>
        <name>Zn(2+)</name>
        <dbReference type="ChEBI" id="CHEBI:29105"/>
    </ligand>
</feature>
<sequence length="378" mass="42360">MAFSFTPQSKDPNSEARTGVLKTARAQMQTPVFMPVGTQGTVKAVRQSDLKNLNAEIILGNTYHLYLRPGHQLIQEMGGLHKFMGWDRLILTDSGGFQVWSLAALNKITEEGVRFQSHLNGSYHEFTPELSMEIQLALGSDCVMAFDWCLQYPAERSDAQLAVDRTIAWAKRCRTAFDEGPRLPDSDPALFGIVQGGVYADLRKECLERLKEIGFEGYAIGGLSVGEPKTAMWEMVEAGMPGMPEDQPRYLMGVGTPEDLVEGVRRGVDMFDCVMPTRNARKGTVFTSQGRLVVKNATYARDQRPLDESCKCYTCRHYTRAYVRHLFQAGESLGPQLATLHSLHFYLNTMQEIREAIEAGTFGSWSQNFLETFRQGES</sequence>
<keyword evidence="5" id="KW-0671">Queuosine biosynthesis</keyword>
<feature type="active site" description="Proton acceptor" evidence="5">
    <location>
        <position position="93"/>
    </location>
</feature>
<keyword evidence="5" id="KW-0479">Metal-binding</keyword>
<dbReference type="EC" id="2.4.2.29" evidence="5"/>
<feature type="binding site" evidence="5">
    <location>
        <position position="315"/>
    </location>
    <ligand>
        <name>Zn(2+)</name>
        <dbReference type="ChEBI" id="CHEBI:29105"/>
    </ligand>
</feature>
<comment type="function">
    <text evidence="5">Catalyzes the base-exchange of a guanine (G) residue with the queuine precursor 7-aminomethyl-7-deazaguanine (PreQ1) at position 34 (anticodon wobble position) in tRNAs with GU(N) anticodons (tRNA-Asp, -Asn, -His and -Tyr). Catalysis occurs through a double-displacement mechanism. The nucleophile active site attacks the C1' of nucleotide 34 to detach the guanine base from the RNA, forming a covalent enzyme-RNA intermediate. The proton acceptor active site deprotonates the incoming PreQ1, allowing a nucleophilic attack on the C1' of the ribose to form the product. After dissociation, two additional enzymatic reactions on the tRNA convert PreQ1 to queuine (Q), resulting in the hypermodified nucleoside queuosine (7-(((4,5-cis-dihydroxy-2-cyclopenten-1-yl)amino)methyl)-7-deazaguanosine).</text>
</comment>
<dbReference type="GO" id="GO:0005829">
    <property type="term" value="C:cytosol"/>
    <property type="evidence" value="ECO:0007669"/>
    <property type="project" value="TreeGrafter"/>
</dbReference>
<feature type="domain" description="tRNA-guanine(15) transglycosylase-like" evidence="6">
    <location>
        <begin position="15"/>
        <end position="373"/>
    </location>
</feature>
<dbReference type="GO" id="GO:0008479">
    <property type="term" value="F:tRNA-guanosine(34) queuine transglycosylase activity"/>
    <property type="evidence" value="ECO:0007669"/>
    <property type="project" value="UniProtKB-UniRule"/>
</dbReference>
<dbReference type="SUPFAM" id="SSF51713">
    <property type="entry name" value="tRNA-guanine transglycosylase"/>
    <property type="match status" value="1"/>
</dbReference>
<dbReference type="NCBIfam" id="TIGR00449">
    <property type="entry name" value="tgt_general"/>
    <property type="match status" value="1"/>
</dbReference>
<name>A0A7Y2H1E6_UNCEI</name>
<dbReference type="NCBIfam" id="TIGR00430">
    <property type="entry name" value="Q_tRNA_tgt"/>
    <property type="match status" value="1"/>
</dbReference>
<evidence type="ECO:0000256" key="4">
    <source>
        <dbReference type="ARBA" id="ARBA00050112"/>
    </source>
</evidence>
<dbReference type="HAMAP" id="MF_00168">
    <property type="entry name" value="Q_tRNA_Tgt"/>
    <property type="match status" value="1"/>
</dbReference>
<evidence type="ECO:0000313" key="8">
    <source>
        <dbReference type="Proteomes" id="UP000547674"/>
    </source>
</evidence>
<keyword evidence="1 5" id="KW-0328">Glycosyltransferase</keyword>
<dbReference type="Gene3D" id="3.20.20.105">
    <property type="entry name" value="Queuine tRNA-ribosyltransferase-like"/>
    <property type="match status" value="1"/>
</dbReference>
<keyword evidence="3 5" id="KW-0819">tRNA processing</keyword>
<dbReference type="InterPro" id="IPR002616">
    <property type="entry name" value="tRNA_ribo_trans-like"/>
</dbReference>
<feature type="region of interest" description="RNA binding" evidence="5">
    <location>
        <begin position="253"/>
        <end position="259"/>
    </location>
</feature>
<dbReference type="EMBL" id="JABDJR010000153">
    <property type="protein sequence ID" value="NNF05915.1"/>
    <property type="molecule type" value="Genomic_DNA"/>
</dbReference>
<dbReference type="PANTHER" id="PTHR46499">
    <property type="entry name" value="QUEUINE TRNA-RIBOSYLTRANSFERASE"/>
    <property type="match status" value="1"/>
</dbReference>
<keyword evidence="5" id="KW-0862">Zinc</keyword>
<comment type="cofactor">
    <cofactor evidence="5">
        <name>Zn(2+)</name>
        <dbReference type="ChEBI" id="CHEBI:29105"/>
    </cofactor>
    <text evidence="5">Binds 1 zinc ion per subunit.</text>
</comment>
<dbReference type="InterPro" id="IPR050076">
    <property type="entry name" value="ArchSynthase1/Queuine_TRR"/>
</dbReference>
<reference evidence="7 8" key="1">
    <citation type="submission" date="2020-03" db="EMBL/GenBank/DDBJ databases">
        <title>Metabolic flexibility allows generalist bacteria to become dominant in a frequently disturbed ecosystem.</title>
        <authorList>
            <person name="Chen Y.-J."/>
            <person name="Leung P.M."/>
            <person name="Bay S.K."/>
            <person name="Hugenholtz P."/>
            <person name="Kessler A.J."/>
            <person name="Shelley G."/>
            <person name="Waite D.W."/>
            <person name="Cook P.L."/>
            <person name="Greening C."/>
        </authorList>
    </citation>
    <scope>NUCLEOTIDE SEQUENCE [LARGE SCALE GENOMIC DNA]</scope>
    <source>
        <strain evidence="7">SS_bin_28</strain>
    </source>
</reference>
<feature type="binding site" evidence="5">
    <location>
        <position position="310"/>
    </location>
    <ligand>
        <name>Zn(2+)</name>
        <dbReference type="ChEBI" id="CHEBI:29105"/>
    </ligand>
</feature>
<feature type="binding site" evidence="5">
    <location>
        <begin position="93"/>
        <end position="97"/>
    </location>
    <ligand>
        <name>substrate</name>
    </ligand>
</feature>
<evidence type="ECO:0000313" key="7">
    <source>
        <dbReference type="EMBL" id="NNF05915.1"/>
    </source>
</evidence>
<proteinExistence type="inferred from homology"/>
<comment type="similarity">
    <text evidence="5">Belongs to the queuine tRNA-ribosyltransferase family.</text>
</comment>